<accession>A0AA88Q3Y3</accession>
<dbReference type="AlphaFoldDB" id="A0AA88Q3Y3"/>
<evidence type="ECO:0000313" key="2">
    <source>
        <dbReference type="EMBL" id="KAK2906797.1"/>
    </source>
</evidence>
<evidence type="ECO:0000256" key="1">
    <source>
        <dbReference type="SAM" id="MobiDB-lite"/>
    </source>
</evidence>
<name>A0AA88Q3Y3_9TELE</name>
<protein>
    <submittedName>
        <fullName evidence="2">Uncharacterized protein</fullName>
    </submittedName>
</protein>
<evidence type="ECO:0000313" key="3">
    <source>
        <dbReference type="Proteomes" id="UP001187343"/>
    </source>
</evidence>
<proteinExistence type="predicted"/>
<sequence length="125" mass="13700">MLGSGETTSDRKPRRENGGSVFARVCTGRSSHAHLRTTGQHELPSLCNLTDRSRVIVSAVSRWVGRWLGQSNCLLLNYLMECENQRRRVTGSRSAVRAAARSSPAAQGENGPRARNAGQNLIRGR</sequence>
<gene>
    <name evidence="2" type="ORF">Q8A67_005782</name>
</gene>
<comment type="caution">
    <text evidence="2">The sequence shown here is derived from an EMBL/GenBank/DDBJ whole genome shotgun (WGS) entry which is preliminary data.</text>
</comment>
<keyword evidence="3" id="KW-1185">Reference proteome</keyword>
<reference evidence="2" key="1">
    <citation type="submission" date="2023-08" db="EMBL/GenBank/DDBJ databases">
        <title>Chromosome-level Genome Assembly of mud carp (Cirrhinus molitorella).</title>
        <authorList>
            <person name="Liu H."/>
        </authorList>
    </citation>
    <scope>NUCLEOTIDE SEQUENCE</scope>
    <source>
        <strain evidence="2">Prfri</strain>
        <tissue evidence="2">Muscle</tissue>
    </source>
</reference>
<dbReference type="Proteomes" id="UP001187343">
    <property type="component" value="Unassembled WGS sequence"/>
</dbReference>
<dbReference type="EMBL" id="JAUYZG010000005">
    <property type="protein sequence ID" value="KAK2906797.1"/>
    <property type="molecule type" value="Genomic_DNA"/>
</dbReference>
<feature type="compositionally biased region" description="Low complexity" evidence="1">
    <location>
        <begin position="91"/>
        <end position="106"/>
    </location>
</feature>
<organism evidence="2 3">
    <name type="scientific">Cirrhinus molitorella</name>
    <name type="common">mud carp</name>
    <dbReference type="NCBI Taxonomy" id="172907"/>
    <lineage>
        <taxon>Eukaryota</taxon>
        <taxon>Metazoa</taxon>
        <taxon>Chordata</taxon>
        <taxon>Craniata</taxon>
        <taxon>Vertebrata</taxon>
        <taxon>Euteleostomi</taxon>
        <taxon>Actinopterygii</taxon>
        <taxon>Neopterygii</taxon>
        <taxon>Teleostei</taxon>
        <taxon>Ostariophysi</taxon>
        <taxon>Cypriniformes</taxon>
        <taxon>Cyprinidae</taxon>
        <taxon>Labeoninae</taxon>
        <taxon>Labeonini</taxon>
        <taxon>Cirrhinus</taxon>
    </lineage>
</organism>
<feature type="region of interest" description="Disordered" evidence="1">
    <location>
        <begin position="90"/>
        <end position="125"/>
    </location>
</feature>